<evidence type="ECO:0000256" key="1">
    <source>
        <dbReference type="SAM" id="Phobius"/>
    </source>
</evidence>
<gene>
    <name evidence="4" type="ORF">RUM43_003416</name>
    <name evidence="3" type="ORF">RUM44_009240</name>
</gene>
<feature type="domain" description="TNase-like" evidence="2">
    <location>
        <begin position="138"/>
        <end position="199"/>
    </location>
</feature>
<reference evidence="4 6" key="1">
    <citation type="submission" date="2023-10" db="EMBL/GenBank/DDBJ databases">
        <title>Genomes of two closely related lineages of the louse Polyplax serrata with different host specificities.</title>
        <authorList>
            <person name="Martinu J."/>
            <person name="Tarabai H."/>
            <person name="Stefka J."/>
            <person name="Hypsa V."/>
        </authorList>
    </citation>
    <scope>NUCLEOTIDE SEQUENCE [LARGE SCALE GENOMIC DNA]</scope>
    <source>
        <strain evidence="3">98ZLc_SE</strain>
        <strain evidence="4">HR10_N</strain>
    </source>
</reference>
<feature type="transmembrane region" description="Helical" evidence="1">
    <location>
        <begin position="24"/>
        <end position="41"/>
    </location>
</feature>
<dbReference type="EMBL" id="JAWJWF010000045">
    <property type="protein sequence ID" value="KAK6626763.1"/>
    <property type="molecule type" value="Genomic_DNA"/>
</dbReference>
<evidence type="ECO:0000313" key="6">
    <source>
        <dbReference type="Proteomes" id="UP001372834"/>
    </source>
</evidence>
<comment type="caution">
    <text evidence="4">The sequence shown here is derived from an EMBL/GenBank/DDBJ whole genome shotgun (WGS) entry which is preliminary data.</text>
</comment>
<evidence type="ECO:0000313" key="5">
    <source>
        <dbReference type="Proteomes" id="UP001359485"/>
    </source>
</evidence>
<dbReference type="GO" id="GO:0005615">
    <property type="term" value="C:extracellular space"/>
    <property type="evidence" value="ECO:0007669"/>
    <property type="project" value="TreeGrafter"/>
</dbReference>
<dbReference type="PANTHER" id="PTHR28434">
    <property type="entry name" value="PROTEIN C3ORF33"/>
    <property type="match status" value="1"/>
</dbReference>
<dbReference type="Gene3D" id="2.40.50.90">
    <property type="match status" value="1"/>
</dbReference>
<dbReference type="PANTHER" id="PTHR28434:SF1">
    <property type="entry name" value="PROTEIN C3ORF33"/>
    <property type="match status" value="1"/>
</dbReference>
<protein>
    <recommendedName>
        <fullName evidence="2">TNase-like domain-containing protein</fullName>
    </recommendedName>
</protein>
<dbReference type="EMBL" id="JAWJWE010000036">
    <property type="protein sequence ID" value="KAK6629599.1"/>
    <property type="molecule type" value="Genomic_DNA"/>
</dbReference>
<name>A0AAN8P028_POLSC</name>
<evidence type="ECO:0000313" key="3">
    <source>
        <dbReference type="EMBL" id="KAK6626763.1"/>
    </source>
</evidence>
<dbReference type="Pfam" id="PF00565">
    <property type="entry name" value="SNase"/>
    <property type="match status" value="1"/>
</dbReference>
<keyword evidence="1" id="KW-1133">Transmembrane helix</keyword>
<proteinExistence type="predicted"/>
<keyword evidence="5" id="KW-1185">Reference proteome</keyword>
<dbReference type="InterPro" id="IPR042421">
    <property type="entry name" value="C3orf33-like"/>
</dbReference>
<evidence type="ECO:0000259" key="2">
    <source>
        <dbReference type="Pfam" id="PF00565"/>
    </source>
</evidence>
<accession>A0AAN8P028</accession>
<sequence>MADDKNLYEQFSAFMNQNIRGVQYGIYSVAGLGLIIALRSVRPFAKFRFPSDIPSHFIEKNMPFVGKVIRVEPSQSAGVNPLILVDHYPLVSLTKKDNLIGLPVEVSSINITGNGFMWLQSMLTNEEITFVPVRKSLDRVHSVVFSKKQNVGEQLVKIGFATVTPIDLTLDKSSYYLKYYKSLLSAEKKAENKGAGLWAGTRVPLGRLLMNKLKNLLPFSL</sequence>
<dbReference type="InterPro" id="IPR016071">
    <property type="entry name" value="Staphylococal_nuclease_OB-fold"/>
</dbReference>
<keyword evidence="1" id="KW-0472">Membrane</keyword>
<keyword evidence="1" id="KW-0812">Transmembrane</keyword>
<evidence type="ECO:0000313" key="4">
    <source>
        <dbReference type="EMBL" id="KAK6629599.1"/>
    </source>
</evidence>
<dbReference type="InterPro" id="IPR035437">
    <property type="entry name" value="SNase_OB-fold_sf"/>
</dbReference>
<dbReference type="SUPFAM" id="SSF50199">
    <property type="entry name" value="Staphylococcal nuclease"/>
    <property type="match status" value="1"/>
</dbReference>
<dbReference type="Proteomes" id="UP001372834">
    <property type="component" value="Unassembled WGS sequence"/>
</dbReference>
<organism evidence="4 6">
    <name type="scientific">Polyplax serrata</name>
    <name type="common">Common mouse louse</name>
    <dbReference type="NCBI Taxonomy" id="468196"/>
    <lineage>
        <taxon>Eukaryota</taxon>
        <taxon>Metazoa</taxon>
        <taxon>Ecdysozoa</taxon>
        <taxon>Arthropoda</taxon>
        <taxon>Hexapoda</taxon>
        <taxon>Insecta</taxon>
        <taxon>Pterygota</taxon>
        <taxon>Neoptera</taxon>
        <taxon>Paraneoptera</taxon>
        <taxon>Psocodea</taxon>
        <taxon>Troctomorpha</taxon>
        <taxon>Phthiraptera</taxon>
        <taxon>Anoplura</taxon>
        <taxon>Polyplacidae</taxon>
        <taxon>Polyplax</taxon>
    </lineage>
</organism>
<dbReference type="AlphaFoldDB" id="A0AAN8P028"/>
<dbReference type="Proteomes" id="UP001359485">
    <property type="component" value="Unassembled WGS sequence"/>
</dbReference>